<dbReference type="Pfam" id="PF24981">
    <property type="entry name" value="Beta-prop_ATRN-LZTR1"/>
    <property type="match status" value="1"/>
</dbReference>
<accession>A0ABX1RWI0</accession>
<dbReference type="EMBL" id="JABBHF010000005">
    <property type="protein sequence ID" value="NMH87916.1"/>
    <property type="molecule type" value="Genomic_DNA"/>
</dbReference>
<proteinExistence type="predicted"/>
<sequence length="329" mass="36770">MFKSNWILILLFLLILSCKGYKQADFNHKKSWHQVVTSDDSSPIARHEAAFVNVGDKFYLLGGRGIRSISIFDTKTQKWSLGEQPPIEFHHFQPIVFEDKVYIIGALTGKYPAETPVENVYAYNTTTDSWEKGAPIPKDRLRGSTGNVIKDGVVYLSCGISNGHISGHKKWLDSYNLKTGEWKILPDAPRARDHFQAVESDNKIYVLAGRLSKAPSATFKETIAEVDVYDIKKNIWVTLEKEIPTQRAGNIALLYKDDVLVIGGESASQTKAHNDVEGLNTKNHTWITYPSLLQGRHGTGAVLFNNHIYIASGCGNRGGSPELNTMEKY</sequence>
<keyword evidence="5" id="KW-1185">Reference proteome</keyword>
<dbReference type="InterPro" id="IPR006652">
    <property type="entry name" value="Kelch_1"/>
</dbReference>
<protein>
    <submittedName>
        <fullName evidence="4">Galactose oxidase</fullName>
    </submittedName>
</protein>
<gene>
    <name evidence="4" type="ORF">HHX25_10390</name>
</gene>
<keyword evidence="2" id="KW-0677">Repeat</keyword>
<evidence type="ECO:0000256" key="1">
    <source>
        <dbReference type="ARBA" id="ARBA00022441"/>
    </source>
</evidence>
<evidence type="ECO:0000256" key="2">
    <source>
        <dbReference type="ARBA" id="ARBA00022737"/>
    </source>
</evidence>
<evidence type="ECO:0000259" key="3">
    <source>
        <dbReference type="Pfam" id="PF24981"/>
    </source>
</evidence>
<dbReference type="RefSeq" id="WP_169672873.1">
    <property type="nucleotide sequence ID" value="NZ_JABBHF010000005.1"/>
</dbReference>
<comment type="caution">
    <text evidence="4">The sequence shown here is derived from an EMBL/GenBank/DDBJ whole genome shotgun (WGS) entry which is preliminary data.</text>
</comment>
<dbReference type="Gene3D" id="2.120.10.80">
    <property type="entry name" value="Kelch-type beta propeller"/>
    <property type="match status" value="2"/>
</dbReference>
<organism evidence="4 5">
    <name type="scientific">Flavivirga algicola</name>
    <dbReference type="NCBI Taxonomy" id="2729136"/>
    <lineage>
        <taxon>Bacteria</taxon>
        <taxon>Pseudomonadati</taxon>
        <taxon>Bacteroidota</taxon>
        <taxon>Flavobacteriia</taxon>
        <taxon>Flavobacteriales</taxon>
        <taxon>Flavobacteriaceae</taxon>
        <taxon>Flavivirga</taxon>
    </lineage>
</organism>
<dbReference type="PROSITE" id="PS51257">
    <property type="entry name" value="PROKAR_LIPOPROTEIN"/>
    <property type="match status" value="1"/>
</dbReference>
<reference evidence="4 5" key="1">
    <citation type="submission" date="2020-04" db="EMBL/GenBank/DDBJ databases">
        <title>A Flavivirga sp. nov.</title>
        <authorList>
            <person name="Sun X."/>
        </authorList>
    </citation>
    <scope>NUCLEOTIDE SEQUENCE [LARGE SCALE GENOMIC DNA]</scope>
    <source>
        <strain evidence="4 5">Y03</strain>
    </source>
</reference>
<evidence type="ECO:0000313" key="5">
    <source>
        <dbReference type="Proteomes" id="UP000746690"/>
    </source>
</evidence>
<dbReference type="InterPro" id="IPR015915">
    <property type="entry name" value="Kelch-typ_b-propeller"/>
</dbReference>
<dbReference type="Proteomes" id="UP000746690">
    <property type="component" value="Unassembled WGS sequence"/>
</dbReference>
<keyword evidence="1" id="KW-0880">Kelch repeat</keyword>
<dbReference type="SUPFAM" id="SSF117281">
    <property type="entry name" value="Kelch motif"/>
    <property type="match status" value="1"/>
</dbReference>
<feature type="domain" description="Attractin/MKLN-like beta-propeller" evidence="3">
    <location>
        <begin position="29"/>
        <end position="265"/>
    </location>
</feature>
<dbReference type="PANTHER" id="PTHR46344">
    <property type="entry name" value="OS02G0202900 PROTEIN"/>
    <property type="match status" value="1"/>
</dbReference>
<dbReference type="PANTHER" id="PTHR46344:SF27">
    <property type="entry name" value="KELCH REPEAT SUPERFAMILY PROTEIN"/>
    <property type="match status" value="1"/>
</dbReference>
<dbReference type="InterPro" id="IPR056737">
    <property type="entry name" value="Beta-prop_ATRN-MKLN-like"/>
</dbReference>
<evidence type="ECO:0000313" key="4">
    <source>
        <dbReference type="EMBL" id="NMH87916.1"/>
    </source>
</evidence>
<name>A0ABX1RWI0_9FLAO</name>
<dbReference type="SMART" id="SM00612">
    <property type="entry name" value="Kelch"/>
    <property type="match status" value="4"/>
</dbReference>